<keyword evidence="4" id="KW-0560">Oxidoreductase</keyword>
<evidence type="ECO:0000259" key="7">
    <source>
        <dbReference type="PROSITE" id="PS51384"/>
    </source>
</evidence>
<dbReference type="PROSITE" id="PS51384">
    <property type="entry name" value="FAD_FR"/>
    <property type="match status" value="1"/>
</dbReference>
<evidence type="ECO:0000256" key="4">
    <source>
        <dbReference type="ARBA" id="ARBA00023002"/>
    </source>
</evidence>
<organism evidence="8 9">
    <name type="scientific">Phytophthora nicotianae P1976</name>
    <dbReference type="NCBI Taxonomy" id="1317066"/>
    <lineage>
        <taxon>Eukaryota</taxon>
        <taxon>Sar</taxon>
        <taxon>Stramenopiles</taxon>
        <taxon>Oomycota</taxon>
        <taxon>Peronosporomycetes</taxon>
        <taxon>Peronosporales</taxon>
        <taxon>Peronosporaceae</taxon>
        <taxon>Phytophthora</taxon>
    </lineage>
</organism>
<evidence type="ECO:0000256" key="3">
    <source>
        <dbReference type="ARBA" id="ARBA00022989"/>
    </source>
</evidence>
<dbReference type="EMBL" id="ANJA01003548">
    <property type="protein sequence ID" value="ETO62700.1"/>
    <property type="molecule type" value="Genomic_DNA"/>
</dbReference>
<feature type="transmembrane region" description="Helical" evidence="6">
    <location>
        <begin position="629"/>
        <end position="648"/>
    </location>
</feature>
<dbReference type="Proteomes" id="UP000028582">
    <property type="component" value="Unassembled WGS sequence"/>
</dbReference>
<keyword evidence="2 6" id="KW-0812">Transmembrane</keyword>
<dbReference type="AlphaFoldDB" id="A0A080Z7T9"/>
<keyword evidence="5 6" id="KW-0472">Membrane</keyword>
<feature type="transmembrane region" description="Helical" evidence="6">
    <location>
        <begin position="344"/>
        <end position="371"/>
    </location>
</feature>
<dbReference type="SUPFAM" id="SSF63380">
    <property type="entry name" value="Riboflavin synthase domain-like"/>
    <property type="match status" value="1"/>
</dbReference>
<dbReference type="SUPFAM" id="SSF52343">
    <property type="entry name" value="Ferredoxin reductase-like, C-terminal NADP-linked domain"/>
    <property type="match status" value="1"/>
</dbReference>
<feature type="domain" description="FAD-binding FR-type" evidence="7">
    <location>
        <begin position="387"/>
        <end position="493"/>
    </location>
</feature>
<dbReference type="InterPro" id="IPR013112">
    <property type="entry name" value="FAD-bd_8"/>
</dbReference>
<evidence type="ECO:0000256" key="1">
    <source>
        <dbReference type="ARBA" id="ARBA00004141"/>
    </source>
</evidence>
<comment type="caution">
    <text evidence="8">The sequence shown here is derived from an EMBL/GenBank/DDBJ whole genome shotgun (WGS) entry which is preliminary data.</text>
</comment>
<dbReference type="InterPro" id="IPR017927">
    <property type="entry name" value="FAD-bd_FR_type"/>
</dbReference>
<dbReference type="PANTHER" id="PTHR11972:SF193">
    <property type="entry name" value="FAD-BINDING FR-TYPE DOMAIN-CONTAINING PROTEIN"/>
    <property type="match status" value="1"/>
</dbReference>
<feature type="transmembrane region" description="Helical" evidence="6">
    <location>
        <begin position="314"/>
        <end position="332"/>
    </location>
</feature>
<evidence type="ECO:0000313" key="9">
    <source>
        <dbReference type="Proteomes" id="UP000028582"/>
    </source>
</evidence>
<dbReference type="Gene3D" id="2.40.30.10">
    <property type="entry name" value="Translation factors"/>
    <property type="match status" value="1"/>
</dbReference>
<keyword evidence="3 6" id="KW-1133">Transmembrane helix</keyword>
<dbReference type="OrthoDB" id="62564at2759"/>
<feature type="transmembrane region" description="Helical" evidence="6">
    <location>
        <begin position="497"/>
        <end position="516"/>
    </location>
</feature>
<evidence type="ECO:0000256" key="5">
    <source>
        <dbReference type="ARBA" id="ARBA00023136"/>
    </source>
</evidence>
<sequence>MPPTEQRAPPFGDQQDNGEAAVLRPLLNVNDMGTKRSHGLETLSKPKSSSKSRILNTVAHVMLVVSIAIYIWGQVMYLSPSIQLSFMNAIGPFWSVPLTPPPPGSSLKAYGHYEMLAPTFFVLFTVLPLLASLIFFEFVRDYNVHRHTARRVLAVSALLRRKPPRVKSIPGLQWMKDYCYGELLFIAFLVIGNVVLFVYGWINQRRVLPRPGDPYDFNTVLELSGVVFGYSSVFNMAFLFLPCTRHCAWMEFFNISYANGVKYHRWLGMLSIYTAILHAIPFYWLWARQGVLAKQALPCFDCQLDYWHIGYPKWFNVFGEISLFFMLFITYTSHPWVRRNLFEVFYYVHHLYIPAVIFAVLHFNVIVWWLLPTLVLYLSSRAISRWNSLFPVQVLEFTRLPEGLVKIVLARSVDGGFDIGQFVYLNVPAISKLQWHAFTISSSPRTSPTSLTILAKSLGDWTHDLVQHAQECRDKDQLPVVYMDGYYGASLAGYDEYSTVCLIGGGIGATPLFAILEDMVARLETHDPSLPKQHVFLVLAVRELALIEEVSPILSKIKHFDPRGERFTLRFNVTRTPSKTMLDTPIDHDRLRGKTSIIQSTNVQSRRFSSLRGAPAPFIEPLRSKGANIVLYTAMFVPVTVLILWLEFDNGVLMDHGNKTQYWPLQNFVEIGVVFLVPVVAYALLMINRWRHSPQSNNVKQSPLDHKVARCSYSSIRPTSPTETNQHIGDGLTLRKLGDLVEEYGVACGTRPDMVQILREVHEKHNSTSGTPIGVFISGPEALKTATDDAIADLSTHDFDVHEEEFEL</sequence>
<dbReference type="SFLD" id="SFLDG01168">
    <property type="entry name" value="Ferric_reductase_subgroup_(FRE"/>
    <property type="match status" value="1"/>
</dbReference>
<dbReference type="Pfam" id="PF01794">
    <property type="entry name" value="Ferric_reduct"/>
    <property type="match status" value="1"/>
</dbReference>
<protein>
    <recommendedName>
        <fullName evidence="7">FAD-binding FR-type domain-containing protein</fullName>
    </recommendedName>
</protein>
<dbReference type="InterPro" id="IPR039261">
    <property type="entry name" value="FNR_nucleotide-bd"/>
</dbReference>
<dbReference type="PANTHER" id="PTHR11972">
    <property type="entry name" value="NADPH OXIDASE"/>
    <property type="match status" value="1"/>
</dbReference>
<dbReference type="SFLD" id="SFLDS00052">
    <property type="entry name" value="Ferric_Reductase_Domain"/>
    <property type="match status" value="1"/>
</dbReference>
<dbReference type="CDD" id="cd06186">
    <property type="entry name" value="NOX_Duox_like_FAD_NADP"/>
    <property type="match status" value="1"/>
</dbReference>
<feature type="transmembrane region" description="Helical" evidence="6">
    <location>
        <begin position="115"/>
        <end position="136"/>
    </location>
</feature>
<dbReference type="GO" id="GO:0005886">
    <property type="term" value="C:plasma membrane"/>
    <property type="evidence" value="ECO:0007669"/>
    <property type="project" value="TreeGrafter"/>
</dbReference>
<dbReference type="Pfam" id="PF08022">
    <property type="entry name" value="FAD_binding_8"/>
    <property type="match status" value="1"/>
</dbReference>
<evidence type="ECO:0000313" key="8">
    <source>
        <dbReference type="EMBL" id="ETO62700.1"/>
    </source>
</evidence>
<feature type="transmembrane region" description="Helical" evidence="6">
    <location>
        <begin position="222"/>
        <end position="242"/>
    </location>
</feature>
<comment type="subcellular location">
    <subcellularLocation>
        <location evidence="1">Membrane</location>
        <topology evidence="1">Multi-pass membrane protein</topology>
    </subcellularLocation>
</comment>
<dbReference type="InterPro" id="IPR050369">
    <property type="entry name" value="RBOH/FRE"/>
</dbReference>
<dbReference type="InterPro" id="IPR017938">
    <property type="entry name" value="Riboflavin_synthase-like_b-brl"/>
</dbReference>
<feature type="transmembrane region" description="Helical" evidence="6">
    <location>
        <begin position="668"/>
        <end position="687"/>
    </location>
</feature>
<feature type="transmembrane region" description="Helical" evidence="6">
    <location>
        <begin position="54"/>
        <end position="73"/>
    </location>
</feature>
<feature type="transmembrane region" description="Helical" evidence="6">
    <location>
        <begin position="263"/>
        <end position="286"/>
    </location>
</feature>
<name>A0A080Z7T9_PHYNI</name>
<dbReference type="Gene3D" id="3.40.50.80">
    <property type="entry name" value="Nucleotide-binding domain of ferredoxin-NADP reductase (FNR) module"/>
    <property type="match status" value="2"/>
</dbReference>
<accession>A0A080Z7T9</accession>
<dbReference type="InterPro" id="IPR013121">
    <property type="entry name" value="Fe_red_NAD-bd_6"/>
</dbReference>
<dbReference type="InterPro" id="IPR013130">
    <property type="entry name" value="Fe3_Rdtase_TM_dom"/>
</dbReference>
<proteinExistence type="predicted"/>
<feature type="transmembrane region" description="Helical" evidence="6">
    <location>
        <begin position="183"/>
        <end position="202"/>
    </location>
</feature>
<evidence type="ECO:0000256" key="2">
    <source>
        <dbReference type="ARBA" id="ARBA00022692"/>
    </source>
</evidence>
<evidence type="ECO:0000256" key="6">
    <source>
        <dbReference type="SAM" id="Phobius"/>
    </source>
</evidence>
<reference evidence="8 9" key="1">
    <citation type="submission" date="2013-11" db="EMBL/GenBank/DDBJ databases">
        <title>The Genome Sequence of Phytophthora parasitica P1976.</title>
        <authorList>
            <consortium name="The Broad Institute Genomics Platform"/>
            <person name="Russ C."/>
            <person name="Tyler B."/>
            <person name="Panabieres F."/>
            <person name="Shan W."/>
            <person name="Tripathy S."/>
            <person name="Grunwald N."/>
            <person name="Machado M."/>
            <person name="Johnson C.S."/>
            <person name="Walker B."/>
            <person name="Young S."/>
            <person name="Zeng Q."/>
            <person name="Gargeya S."/>
            <person name="Fitzgerald M."/>
            <person name="Haas B."/>
            <person name="Abouelleil A."/>
            <person name="Allen A.W."/>
            <person name="Alvarado L."/>
            <person name="Arachchi H.M."/>
            <person name="Berlin A.M."/>
            <person name="Chapman S.B."/>
            <person name="Gainer-Dewar J."/>
            <person name="Goldberg J."/>
            <person name="Griggs A."/>
            <person name="Gujja S."/>
            <person name="Hansen M."/>
            <person name="Howarth C."/>
            <person name="Imamovic A."/>
            <person name="Ireland A."/>
            <person name="Larimer J."/>
            <person name="McCowan C."/>
            <person name="Murphy C."/>
            <person name="Pearson M."/>
            <person name="Poon T.W."/>
            <person name="Priest M."/>
            <person name="Roberts A."/>
            <person name="Saif S."/>
            <person name="Shea T."/>
            <person name="Sisk P."/>
            <person name="Sykes S."/>
            <person name="Wortman J."/>
            <person name="Nusbaum C."/>
            <person name="Birren B."/>
        </authorList>
    </citation>
    <scope>NUCLEOTIDE SEQUENCE [LARGE SCALE GENOMIC DNA]</scope>
    <source>
        <strain evidence="8 9">P1976</strain>
    </source>
</reference>
<gene>
    <name evidence="8" type="ORF">F444_19405</name>
</gene>
<dbReference type="GO" id="GO:0016491">
    <property type="term" value="F:oxidoreductase activity"/>
    <property type="evidence" value="ECO:0007669"/>
    <property type="project" value="UniProtKB-KW"/>
</dbReference>
<dbReference type="Pfam" id="PF08030">
    <property type="entry name" value="NAD_binding_6"/>
    <property type="match status" value="1"/>
</dbReference>